<accession>A0A3N4IF63</accession>
<evidence type="ECO:0000313" key="3">
    <source>
        <dbReference type="Proteomes" id="UP000275078"/>
    </source>
</evidence>
<proteinExistence type="predicted"/>
<feature type="compositionally biased region" description="Polar residues" evidence="1">
    <location>
        <begin position="13"/>
        <end position="25"/>
    </location>
</feature>
<keyword evidence="3" id="KW-1185">Reference proteome</keyword>
<evidence type="ECO:0000313" key="2">
    <source>
        <dbReference type="EMBL" id="RPA84792.1"/>
    </source>
</evidence>
<dbReference type="Proteomes" id="UP000275078">
    <property type="component" value="Unassembled WGS sequence"/>
</dbReference>
<reference evidence="2 3" key="1">
    <citation type="journal article" date="2018" name="Nat. Ecol. Evol.">
        <title>Pezizomycetes genomes reveal the molecular basis of ectomycorrhizal truffle lifestyle.</title>
        <authorList>
            <person name="Murat C."/>
            <person name="Payen T."/>
            <person name="Noel B."/>
            <person name="Kuo A."/>
            <person name="Morin E."/>
            <person name="Chen J."/>
            <person name="Kohler A."/>
            <person name="Krizsan K."/>
            <person name="Balestrini R."/>
            <person name="Da Silva C."/>
            <person name="Montanini B."/>
            <person name="Hainaut M."/>
            <person name="Levati E."/>
            <person name="Barry K.W."/>
            <person name="Belfiori B."/>
            <person name="Cichocki N."/>
            <person name="Clum A."/>
            <person name="Dockter R.B."/>
            <person name="Fauchery L."/>
            <person name="Guy J."/>
            <person name="Iotti M."/>
            <person name="Le Tacon F."/>
            <person name="Lindquist E.A."/>
            <person name="Lipzen A."/>
            <person name="Malagnac F."/>
            <person name="Mello A."/>
            <person name="Molinier V."/>
            <person name="Miyauchi S."/>
            <person name="Poulain J."/>
            <person name="Riccioni C."/>
            <person name="Rubini A."/>
            <person name="Sitrit Y."/>
            <person name="Splivallo R."/>
            <person name="Traeger S."/>
            <person name="Wang M."/>
            <person name="Zifcakova L."/>
            <person name="Wipf D."/>
            <person name="Zambonelli A."/>
            <person name="Paolocci F."/>
            <person name="Nowrousian M."/>
            <person name="Ottonello S."/>
            <person name="Baldrian P."/>
            <person name="Spatafora J.W."/>
            <person name="Henrissat B."/>
            <person name="Nagy L.G."/>
            <person name="Aury J.M."/>
            <person name="Wincker P."/>
            <person name="Grigoriev I.V."/>
            <person name="Bonfante P."/>
            <person name="Martin F.M."/>
        </authorList>
    </citation>
    <scope>NUCLEOTIDE SEQUENCE [LARGE SCALE GENOMIC DNA]</scope>
    <source>
        <strain evidence="2 3">RN42</strain>
    </source>
</reference>
<feature type="region of interest" description="Disordered" evidence="1">
    <location>
        <begin position="1"/>
        <end position="37"/>
    </location>
</feature>
<organism evidence="2 3">
    <name type="scientific">Ascobolus immersus RN42</name>
    <dbReference type="NCBI Taxonomy" id="1160509"/>
    <lineage>
        <taxon>Eukaryota</taxon>
        <taxon>Fungi</taxon>
        <taxon>Dikarya</taxon>
        <taxon>Ascomycota</taxon>
        <taxon>Pezizomycotina</taxon>
        <taxon>Pezizomycetes</taxon>
        <taxon>Pezizales</taxon>
        <taxon>Ascobolaceae</taxon>
        <taxon>Ascobolus</taxon>
    </lineage>
</organism>
<dbReference type="AlphaFoldDB" id="A0A3N4IF63"/>
<evidence type="ECO:0000256" key="1">
    <source>
        <dbReference type="SAM" id="MobiDB-lite"/>
    </source>
</evidence>
<feature type="compositionally biased region" description="Acidic residues" evidence="1">
    <location>
        <begin position="28"/>
        <end position="37"/>
    </location>
</feature>
<dbReference type="EMBL" id="ML119657">
    <property type="protein sequence ID" value="RPA84792.1"/>
    <property type="molecule type" value="Genomic_DNA"/>
</dbReference>
<name>A0A3N4IF63_ASCIM</name>
<sequence length="353" mass="41053">MATIQDIAELSERSSSPDIGEITQNWSDSDEEGDEADEWEEHYYWHPRRGPHPHTQRNLSLTHASAYPLPLRQFLIRQNVRSALGLPLSEKWKEASSDSNVQAVDLAIDNAASDVQSLPGPIKLAYHEFAMLEDHSPESEQKWLDKDDTMVDYRTWERCAHNNTDIFPKLSYEDFQDKTQRNGRRMYLQREMEANETATFTIRYLASFIQLKPDGKSLDYDYSYLRTMDLNELFVANLRICQYAQQDNHDSEGGEPRWGVAELLFREKWVSKGFRDRFVEEVYSSISEEIDTDELSWARGIGWEEIYEVGSLSRRQIYPGDEGKYVEEEISVVGDEGVVRKKILRRVPLHRSG</sequence>
<gene>
    <name evidence="2" type="ORF">BJ508DRAFT_412527</name>
</gene>
<protein>
    <submittedName>
        <fullName evidence="2">Uncharacterized protein</fullName>
    </submittedName>
</protein>